<dbReference type="Proteomes" id="UP000245695">
    <property type="component" value="Chromosome 1"/>
</dbReference>
<protein>
    <submittedName>
        <fullName evidence="2">TIGR04002 protein</fullName>
    </submittedName>
</protein>
<dbReference type="GO" id="GO:0016020">
    <property type="term" value="C:membrane"/>
    <property type="evidence" value="ECO:0007669"/>
    <property type="project" value="InterPro"/>
</dbReference>
<dbReference type="NCBIfam" id="TIGR04002">
    <property type="entry name" value="TIGR04002 family protein"/>
    <property type="match status" value="1"/>
</dbReference>
<feature type="transmembrane region" description="Helical" evidence="1">
    <location>
        <begin position="50"/>
        <end position="74"/>
    </location>
</feature>
<dbReference type="Gene3D" id="1.10.1760.20">
    <property type="match status" value="1"/>
</dbReference>
<dbReference type="AlphaFoldDB" id="A0A2P2BPY5"/>
<organism evidence="2 3">
    <name type="scientific">Romboutsia hominis</name>
    <dbReference type="NCBI Taxonomy" id="1507512"/>
    <lineage>
        <taxon>Bacteria</taxon>
        <taxon>Bacillati</taxon>
        <taxon>Bacillota</taxon>
        <taxon>Clostridia</taxon>
        <taxon>Peptostreptococcales</taxon>
        <taxon>Peptostreptococcaceae</taxon>
        <taxon>Romboutsia</taxon>
    </lineage>
</organism>
<evidence type="ECO:0000313" key="3">
    <source>
        <dbReference type="Proteomes" id="UP000245695"/>
    </source>
</evidence>
<dbReference type="InterPro" id="IPR009825">
    <property type="entry name" value="ECF_substrate-spec-like"/>
</dbReference>
<evidence type="ECO:0000313" key="2">
    <source>
        <dbReference type="EMBL" id="CEI72396.1"/>
    </source>
</evidence>
<feature type="transmembrane region" description="Helical" evidence="1">
    <location>
        <begin position="111"/>
        <end position="132"/>
    </location>
</feature>
<reference evidence="2 3" key="1">
    <citation type="submission" date="2014-09" db="EMBL/GenBank/DDBJ databases">
        <authorList>
            <person name="Hornung B.V."/>
        </authorList>
    </citation>
    <scope>NUCLEOTIDE SEQUENCE [LARGE SCALE GENOMIC DNA]</scope>
    <source>
        <strain evidence="2 3">FRIFI</strain>
    </source>
</reference>
<feature type="transmembrane region" description="Helical" evidence="1">
    <location>
        <begin position="80"/>
        <end position="99"/>
    </location>
</feature>
<keyword evidence="1" id="KW-1133">Transmembrane helix</keyword>
<gene>
    <name evidence="2" type="ORF">FRIFI_0853</name>
</gene>
<proteinExistence type="predicted"/>
<accession>A0A2P2BPY5</accession>
<keyword evidence="3" id="KW-1185">Reference proteome</keyword>
<dbReference type="InterPro" id="IPR023812">
    <property type="entry name" value="CHP04002"/>
</dbReference>
<dbReference type="KEGG" id="rhom:FRIFI_0853"/>
<feature type="transmembrane region" description="Helical" evidence="1">
    <location>
        <begin position="138"/>
        <end position="164"/>
    </location>
</feature>
<keyword evidence="1" id="KW-0472">Membrane</keyword>
<evidence type="ECO:0000256" key="1">
    <source>
        <dbReference type="SAM" id="Phobius"/>
    </source>
</evidence>
<sequence length="173" mass="18488">MDRMNEVSKTKTKFLVTSSLFAALVCLTTAYILHIPVGANGGYVHIGDSFIYLAAAILPTPYAMICAAIGAGMADLVSGAAIWLIPTIIIKPILVLFISSNSEKIITKRNIIGSFIAGFVGWFLYMIAGGIISGTFVGAFVLSLVGFVQPIGSFIVFLLIGSTFDKLEIKKKF</sequence>
<dbReference type="EMBL" id="LN650648">
    <property type="protein sequence ID" value="CEI72396.1"/>
    <property type="molecule type" value="Genomic_DNA"/>
</dbReference>
<dbReference type="RefSeq" id="WP_092926646.1">
    <property type="nucleotide sequence ID" value="NZ_FJTZ01000012.1"/>
</dbReference>
<dbReference type="Pfam" id="PF07155">
    <property type="entry name" value="ECF-ribofla_trS"/>
    <property type="match status" value="1"/>
</dbReference>
<feature type="transmembrane region" description="Helical" evidence="1">
    <location>
        <begin position="20"/>
        <end position="38"/>
    </location>
</feature>
<keyword evidence="1" id="KW-0812">Transmembrane</keyword>
<name>A0A2P2BPY5_9FIRM</name>